<dbReference type="Proteomes" id="UP001595843">
    <property type="component" value="Unassembled WGS sequence"/>
</dbReference>
<dbReference type="Pfam" id="PF03780">
    <property type="entry name" value="Asp23"/>
    <property type="match status" value="1"/>
</dbReference>
<gene>
    <name evidence="2" type="ORF">ACFOUO_15595</name>
</gene>
<dbReference type="RefSeq" id="WP_380706044.1">
    <property type="nucleotide sequence ID" value="NZ_JBHSAP010000018.1"/>
</dbReference>
<accession>A0ABV8JHN4</accession>
<sequence>MENEIQHREAHVTELGKVEIAPEVIQIIAGLAAVQVDGVSGTSGGVVGDITQFLGRKNLKQGVKVELSEDAHITVSVIVQYGHYIPRVGKEVQERVKSTVESMTGLAVSAVTTRIVGVKFVGDNERESQEQEPSQRVN</sequence>
<comment type="similarity">
    <text evidence="1">Belongs to the asp23 family.</text>
</comment>
<organism evidence="2 3">
    <name type="scientific">Salinithrix halophila</name>
    <dbReference type="NCBI Taxonomy" id="1485204"/>
    <lineage>
        <taxon>Bacteria</taxon>
        <taxon>Bacillati</taxon>
        <taxon>Bacillota</taxon>
        <taxon>Bacilli</taxon>
        <taxon>Bacillales</taxon>
        <taxon>Thermoactinomycetaceae</taxon>
        <taxon>Salinithrix</taxon>
    </lineage>
</organism>
<proteinExistence type="inferred from homology"/>
<reference evidence="3" key="1">
    <citation type="journal article" date="2019" name="Int. J. Syst. Evol. Microbiol.">
        <title>The Global Catalogue of Microorganisms (GCM) 10K type strain sequencing project: providing services to taxonomists for standard genome sequencing and annotation.</title>
        <authorList>
            <consortium name="The Broad Institute Genomics Platform"/>
            <consortium name="The Broad Institute Genome Sequencing Center for Infectious Disease"/>
            <person name="Wu L."/>
            <person name="Ma J."/>
        </authorList>
    </citation>
    <scope>NUCLEOTIDE SEQUENCE [LARGE SCALE GENOMIC DNA]</scope>
    <source>
        <strain evidence="3">IBRC-M 10813</strain>
    </source>
</reference>
<evidence type="ECO:0000256" key="1">
    <source>
        <dbReference type="ARBA" id="ARBA00005721"/>
    </source>
</evidence>
<evidence type="ECO:0000313" key="2">
    <source>
        <dbReference type="EMBL" id="MFC4078223.1"/>
    </source>
</evidence>
<comment type="caution">
    <text evidence="2">The sequence shown here is derived from an EMBL/GenBank/DDBJ whole genome shotgun (WGS) entry which is preliminary data.</text>
</comment>
<dbReference type="InterPro" id="IPR005531">
    <property type="entry name" value="Asp23"/>
</dbReference>
<dbReference type="EMBL" id="JBHSAP010000018">
    <property type="protein sequence ID" value="MFC4078223.1"/>
    <property type="molecule type" value="Genomic_DNA"/>
</dbReference>
<name>A0ABV8JHN4_9BACL</name>
<keyword evidence="3" id="KW-1185">Reference proteome</keyword>
<dbReference type="PANTHER" id="PTHR34297">
    <property type="entry name" value="HYPOTHETICAL CYTOSOLIC PROTEIN-RELATED"/>
    <property type="match status" value="1"/>
</dbReference>
<evidence type="ECO:0000313" key="3">
    <source>
        <dbReference type="Proteomes" id="UP001595843"/>
    </source>
</evidence>
<protein>
    <submittedName>
        <fullName evidence="2">Asp23/Gls24 family envelope stress response protein</fullName>
    </submittedName>
</protein>